<sequence>MLMLLCLVSWPRMRVANLDWIRVIDRIIRSSAGGDPLSNEGSGETLIYSLANTRKLMIGTFDQSDQ</sequence>
<keyword evidence="1" id="KW-0732">Signal</keyword>
<evidence type="ECO:0000256" key="1">
    <source>
        <dbReference type="SAM" id="SignalP"/>
    </source>
</evidence>
<geneLocation type="mitochondrion" evidence="2"/>
<proteinExistence type="predicted"/>
<dbReference type="EMBL" id="LKAM01000001">
    <property type="protein sequence ID" value="KUM50961.1"/>
    <property type="molecule type" value="Genomic_DNA"/>
</dbReference>
<keyword evidence="2" id="KW-0496">Mitochondrion</keyword>
<comment type="caution">
    <text evidence="2">The sequence shown here is derived from an EMBL/GenBank/DDBJ whole genome shotgun (WGS) entry which is preliminary data.</text>
</comment>
<evidence type="ECO:0000313" key="2">
    <source>
        <dbReference type="EMBL" id="KUM50961.1"/>
    </source>
</evidence>
<reference evidence="2" key="1">
    <citation type="journal article" date="2015" name="Genome Biol. Evol.">
        <title>Organellar Genomes of White Spruce (Picea glauca): Assembly and Annotation.</title>
        <authorList>
            <person name="Jackman S.D."/>
            <person name="Warren R.L."/>
            <person name="Gibb E.A."/>
            <person name="Vandervalk B.P."/>
            <person name="Mohamadi H."/>
            <person name="Chu J."/>
            <person name="Raymond A."/>
            <person name="Pleasance S."/>
            <person name="Coope R."/>
            <person name="Wildung M.R."/>
            <person name="Ritland C.E."/>
            <person name="Bousquet J."/>
            <person name="Jones S.J."/>
            <person name="Bohlmann J."/>
            <person name="Birol I."/>
        </authorList>
    </citation>
    <scope>NUCLEOTIDE SEQUENCE [LARGE SCALE GENOMIC DNA]</scope>
    <source>
        <tissue evidence="2">Flushing bud</tissue>
    </source>
</reference>
<organism evidence="2">
    <name type="scientific">Picea glauca</name>
    <name type="common">White spruce</name>
    <name type="synonym">Pinus glauca</name>
    <dbReference type="NCBI Taxonomy" id="3330"/>
    <lineage>
        <taxon>Eukaryota</taxon>
        <taxon>Viridiplantae</taxon>
        <taxon>Streptophyta</taxon>
        <taxon>Embryophyta</taxon>
        <taxon>Tracheophyta</taxon>
        <taxon>Spermatophyta</taxon>
        <taxon>Pinopsida</taxon>
        <taxon>Pinidae</taxon>
        <taxon>Conifers I</taxon>
        <taxon>Pinales</taxon>
        <taxon>Pinaceae</taxon>
        <taxon>Picea</taxon>
    </lineage>
</organism>
<dbReference type="AlphaFoldDB" id="A0A124GP58"/>
<name>A0A124GP58_PICGL</name>
<feature type="chain" id="PRO_5007172465" evidence="1">
    <location>
        <begin position="17"/>
        <end position="66"/>
    </location>
</feature>
<protein>
    <submittedName>
        <fullName evidence="2">Uncharacterized protein</fullName>
    </submittedName>
</protein>
<feature type="signal peptide" evidence="1">
    <location>
        <begin position="1"/>
        <end position="16"/>
    </location>
</feature>
<accession>A0A124GP58</accession>
<gene>
    <name evidence="2" type="ORF">ABT39_MTgene807</name>
</gene>